<dbReference type="PANTHER" id="PTHR11364:SF27">
    <property type="entry name" value="SULFURTRANSFERASE"/>
    <property type="match status" value="1"/>
</dbReference>
<evidence type="ECO:0000256" key="1">
    <source>
        <dbReference type="ARBA" id="ARBA00022679"/>
    </source>
</evidence>
<dbReference type="CDD" id="cd01448">
    <property type="entry name" value="TST_Repeat_1"/>
    <property type="match status" value="1"/>
</dbReference>
<sequence length="284" mass="29940">MILTTPLISAEALQAALAGPTPPVLIDVSFDLANPAAGEASYLQAHLPGAHYLHLDRDLSGAKTGRNGRHPLPTREVFAQRVGALGIGPDTPVVVYDRQGAPYAARCWWMLRWLGHEAVAVLDGGLGAWQAIGGPVQEGPVRPPAAVAYAPGASRVAMRDADAVLRELGSPTQRILDARAPERYRGDVEPLDPVAGHIPGALNRFFQHNLGPDSRFRPAEALRADFLTLMQGAAPDTVVHQCGSGVTACHNLLAMEAAGLAGAALYPGSWSEWCADPTRPVAQG</sequence>
<dbReference type="InterPro" id="IPR001763">
    <property type="entry name" value="Rhodanese-like_dom"/>
</dbReference>
<accession>A0A2S5SSC0</accession>
<dbReference type="OrthoDB" id="9781034at2"/>
<comment type="caution">
    <text evidence="5">The sequence shown here is derived from an EMBL/GenBank/DDBJ whole genome shotgun (WGS) entry which is preliminary data.</text>
</comment>
<name>A0A2S5SSC0_9BURK</name>
<dbReference type="EMBL" id="PSNX01000012">
    <property type="protein sequence ID" value="PPE65645.1"/>
    <property type="molecule type" value="Genomic_DNA"/>
</dbReference>
<dbReference type="InterPro" id="IPR036873">
    <property type="entry name" value="Rhodanese-like_dom_sf"/>
</dbReference>
<keyword evidence="6" id="KW-1185">Reference proteome</keyword>
<evidence type="ECO:0000313" key="6">
    <source>
        <dbReference type="Proteomes" id="UP000238605"/>
    </source>
</evidence>
<dbReference type="GO" id="GO:0004792">
    <property type="term" value="F:thiosulfate-cyanide sulfurtransferase activity"/>
    <property type="evidence" value="ECO:0007669"/>
    <property type="project" value="InterPro"/>
</dbReference>
<dbReference type="PROSITE" id="PS00683">
    <property type="entry name" value="RHODANESE_2"/>
    <property type="match status" value="1"/>
</dbReference>
<dbReference type="SMART" id="SM00450">
    <property type="entry name" value="RHOD"/>
    <property type="match status" value="2"/>
</dbReference>
<evidence type="ECO:0000256" key="2">
    <source>
        <dbReference type="ARBA" id="ARBA00022737"/>
    </source>
</evidence>
<dbReference type="PROSITE" id="PS50206">
    <property type="entry name" value="RHODANESE_3"/>
    <property type="match status" value="2"/>
</dbReference>
<dbReference type="CDD" id="cd01449">
    <property type="entry name" value="TST_Repeat_2"/>
    <property type="match status" value="1"/>
</dbReference>
<evidence type="ECO:0000259" key="4">
    <source>
        <dbReference type="PROSITE" id="PS50206"/>
    </source>
</evidence>
<dbReference type="PANTHER" id="PTHR11364">
    <property type="entry name" value="THIOSULFATE SULFERTANSFERASE"/>
    <property type="match status" value="1"/>
</dbReference>
<protein>
    <recommendedName>
        <fullName evidence="3">Sulfurtransferase</fullName>
    </recommendedName>
</protein>
<evidence type="ECO:0000313" key="5">
    <source>
        <dbReference type="EMBL" id="PPE65645.1"/>
    </source>
</evidence>
<dbReference type="InterPro" id="IPR001307">
    <property type="entry name" value="Thiosulphate_STrfase_CS"/>
</dbReference>
<dbReference type="InterPro" id="IPR045078">
    <property type="entry name" value="TST/MPST-like"/>
</dbReference>
<dbReference type="AlphaFoldDB" id="A0A2S5SSC0"/>
<keyword evidence="2" id="KW-0677">Repeat</keyword>
<feature type="domain" description="Rhodanese" evidence="4">
    <location>
        <begin position="169"/>
        <end position="282"/>
    </location>
</feature>
<dbReference type="SUPFAM" id="SSF52821">
    <property type="entry name" value="Rhodanese/Cell cycle control phosphatase"/>
    <property type="match status" value="2"/>
</dbReference>
<dbReference type="Pfam" id="PF00581">
    <property type="entry name" value="Rhodanese"/>
    <property type="match status" value="2"/>
</dbReference>
<dbReference type="Proteomes" id="UP000238605">
    <property type="component" value="Unassembled WGS sequence"/>
</dbReference>
<evidence type="ECO:0000256" key="3">
    <source>
        <dbReference type="RuleBase" id="RU000507"/>
    </source>
</evidence>
<dbReference type="PROSITE" id="PS00380">
    <property type="entry name" value="RHODANESE_1"/>
    <property type="match status" value="1"/>
</dbReference>
<organism evidence="5 6">
    <name type="scientific">Caldimonas caldifontis</name>
    <dbReference type="NCBI Taxonomy" id="1452508"/>
    <lineage>
        <taxon>Bacteria</taxon>
        <taxon>Pseudomonadati</taxon>
        <taxon>Pseudomonadota</taxon>
        <taxon>Betaproteobacteria</taxon>
        <taxon>Burkholderiales</taxon>
        <taxon>Sphaerotilaceae</taxon>
        <taxon>Caldimonas</taxon>
    </lineage>
</organism>
<proteinExistence type="predicted"/>
<keyword evidence="1 3" id="KW-0808">Transferase</keyword>
<dbReference type="Gene3D" id="3.40.250.10">
    <property type="entry name" value="Rhodanese-like domain"/>
    <property type="match status" value="2"/>
</dbReference>
<reference evidence="5 6" key="1">
    <citation type="submission" date="2018-02" db="EMBL/GenBank/DDBJ databases">
        <title>Reclassifiation of [Polyangium] brachysporum DSM 7029 as Guopingzhaonella breviflexa gen. nov., sp. nov., a member of the family Comamonadaceae.</title>
        <authorList>
            <person name="Tang B."/>
        </authorList>
    </citation>
    <scope>NUCLEOTIDE SEQUENCE [LARGE SCALE GENOMIC DNA]</scope>
    <source>
        <strain evidence="5 6">BCRC 80649</strain>
    </source>
</reference>
<gene>
    <name evidence="5" type="ORF">C1704_13525</name>
</gene>
<feature type="domain" description="Rhodanese" evidence="4">
    <location>
        <begin position="19"/>
        <end position="138"/>
    </location>
</feature>